<evidence type="ECO:0000259" key="6">
    <source>
        <dbReference type="PROSITE" id="PS50887"/>
    </source>
</evidence>
<dbReference type="SMART" id="SM00091">
    <property type="entry name" value="PAS"/>
    <property type="match status" value="1"/>
</dbReference>
<evidence type="ECO:0000259" key="4">
    <source>
        <dbReference type="PROSITE" id="PS50112"/>
    </source>
</evidence>
<evidence type="ECO:0000256" key="1">
    <source>
        <dbReference type="ARBA" id="ARBA00012528"/>
    </source>
</evidence>
<keyword evidence="8" id="KW-1185">Reference proteome</keyword>
<dbReference type="CDD" id="cd00130">
    <property type="entry name" value="PAS"/>
    <property type="match status" value="1"/>
</dbReference>
<dbReference type="NCBIfam" id="TIGR00254">
    <property type="entry name" value="GGDEF"/>
    <property type="match status" value="1"/>
</dbReference>
<dbReference type="RefSeq" id="WP_284271364.1">
    <property type="nucleotide sequence ID" value="NZ_BSOW01000024.1"/>
</dbReference>
<protein>
    <recommendedName>
        <fullName evidence="1">diguanylate cyclase</fullName>
        <ecNumber evidence="1">2.7.7.65</ecNumber>
    </recommendedName>
</protein>
<reference evidence="8" key="1">
    <citation type="journal article" date="2019" name="Int. J. Syst. Evol. Microbiol.">
        <title>The Global Catalogue of Microorganisms (GCM) 10K type strain sequencing project: providing services to taxonomists for standard genome sequencing and annotation.</title>
        <authorList>
            <consortium name="The Broad Institute Genomics Platform"/>
            <consortium name="The Broad Institute Genome Sequencing Center for Infectious Disease"/>
            <person name="Wu L."/>
            <person name="Ma J."/>
        </authorList>
    </citation>
    <scope>NUCLEOTIDE SEQUENCE [LARGE SCALE GENOMIC DNA]</scope>
    <source>
        <strain evidence="8">NBRC 102520</strain>
    </source>
</reference>
<dbReference type="InterPro" id="IPR013655">
    <property type="entry name" value="PAS_fold_3"/>
</dbReference>
<dbReference type="Pfam" id="PF22588">
    <property type="entry name" value="dCache_1_like"/>
    <property type="match status" value="1"/>
</dbReference>
<comment type="caution">
    <text evidence="7">The sequence shown here is derived from an EMBL/GenBank/DDBJ whole genome shotgun (WGS) entry which is preliminary data.</text>
</comment>
<accession>A0ABQ6B796</accession>
<comment type="catalytic activity">
    <reaction evidence="2">
        <text>2 GTP = 3',3'-c-di-GMP + 2 diphosphate</text>
        <dbReference type="Rhea" id="RHEA:24898"/>
        <dbReference type="ChEBI" id="CHEBI:33019"/>
        <dbReference type="ChEBI" id="CHEBI:37565"/>
        <dbReference type="ChEBI" id="CHEBI:58805"/>
        <dbReference type="EC" id="2.7.7.65"/>
    </reaction>
</comment>
<feature type="domain" description="PAS" evidence="4">
    <location>
        <begin position="329"/>
        <end position="399"/>
    </location>
</feature>
<feature type="transmembrane region" description="Helical" evidence="3">
    <location>
        <begin position="178"/>
        <end position="195"/>
    </location>
</feature>
<evidence type="ECO:0000313" key="8">
    <source>
        <dbReference type="Proteomes" id="UP001156905"/>
    </source>
</evidence>
<sequence length="635" mass="69934">MSSGRGELGKTRLPFWAAGFVVLICTAILALSGWREWETRSAELRTAEVDVANVAQSLIQHADDTFELADTILVGLVHRLELDGMGPDTIAKLQTYLPTRKSSDRIRGIFVYDETGRWLATTEQVDISKFNNGDREYFQRHRTSPDRGTLIGRPVRSRSGGQWIITASRRINNPDGSFAGVALLTIDVAYFVGFYERFDVGPNGSASLLNNDGIMLARSRDESSAYVGRDLSNAPLFKEWKSRPTAAVYYFKSPLDGVLRLSYYKRSSQYPLMVLASKSQDDVLAPWQRAAAVRMSYVAGLVLLIAVIGFYLVRQLLQRQRMAQALVANEAHFRLLAEQSSDMVTRIGLDNRLLYVSPSCARVVGWSPDELLGNSAVAGIHPEDLERIEQTIAALKNGEAEEARFVFRQRHREKGEIWAESALHVTRASDTGEIDGVVAIMRDVTEQKDLQDKLASLATTDGLTGLANRRAFDERLAEEWARARRDGTQLSLLLIDVDHFKKFNDHYGHLAGDGCLRALGKILASHARRTADLAARYGGEEFALLLPNTGADGCAQIGEEIRDGLRDLAMLHAQNPPSRLVTVSVGAATSLPSQTATDCNALVAAADRALYAAKDSGRDRLVMSGQVVPWPAKSA</sequence>
<dbReference type="Pfam" id="PF00990">
    <property type="entry name" value="GGDEF"/>
    <property type="match status" value="1"/>
</dbReference>
<organism evidence="7 8">
    <name type="scientific">Bradyrhizobium iriomotense</name>
    <dbReference type="NCBI Taxonomy" id="441950"/>
    <lineage>
        <taxon>Bacteria</taxon>
        <taxon>Pseudomonadati</taxon>
        <taxon>Pseudomonadota</taxon>
        <taxon>Alphaproteobacteria</taxon>
        <taxon>Hyphomicrobiales</taxon>
        <taxon>Nitrobacteraceae</taxon>
        <taxon>Bradyrhizobium</taxon>
    </lineage>
</organism>
<dbReference type="PROSITE" id="PS50887">
    <property type="entry name" value="GGDEF"/>
    <property type="match status" value="1"/>
</dbReference>
<feature type="domain" description="PAC" evidence="5">
    <location>
        <begin position="399"/>
        <end position="456"/>
    </location>
</feature>
<keyword evidence="3" id="KW-1133">Transmembrane helix</keyword>
<dbReference type="Pfam" id="PF08447">
    <property type="entry name" value="PAS_3"/>
    <property type="match status" value="1"/>
</dbReference>
<dbReference type="InterPro" id="IPR054327">
    <property type="entry name" value="His-kinase-like_sensor"/>
</dbReference>
<dbReference type="CDD" id="cd12915">
    <property type="entry name" value="PDC2_DGC_like"/>
    <property type="match status" value="1"/>
</dbReference>
<keyword evidence="3" id="KW-0812">Transmembrane</keyword>
<dbReference type="SMART" id="SM00086">
    <property type="entry name" value="PAC"/>
    <property type="match status" value="1"/>
</dbReference>
<feature type="transmembrane region" description="Helical" evidence="3">
    <location>
        <begin position="295"/>
        <end position="313"/>
    </location>
</feature>
<proteinExistence type="predicted"/>
<dbReference type="EC" id="2.7.7.65" evidence="1"/>
<dbReference type="Gene3D" id="3.30.70.270">
    <property type="match status" value="1"/>
</dbReference>
<dbReference type="Gene3D" id="3.30.450.20">
    <property type="entry name" value="PAS domain"/>
    <property type="match status" value="3"/>
</dbReference>
<dbReference type="InterPro" id="IPR043128">
    <property type="entry name" value="Rev_trsase/Diguanyl_cyclase"/>
</dbReference>
<evidence type="ECO:0000256" key="2">
    <source>
        <dbReference type="ARBA" id="ARBA00034247"/>
    </source>
</evidence>
<dbReference type="InterPro" id="IPR029787">
    <property type="entry name" value="Nucleotide_cyclase"/>
</dbReference>
<dbReference type="InterPro" id="IPR000160">
    <property type="entry name" value="GGDEF_dom"/>
</dbReference>
<dbReference type="SUPFAM" id="SSF55785">
    <property type="entry name" value="PYP-like sensor domain (PAS domain)"/>
    <property type="match status" value="1"/>
</dbReference>
<dbReference type="PROSITE" id="PS50112">
    <property type="entry name" value="PAS"/>
    <property type="match status" value="1"/>
</dbReference>
<dbReference type="InterPro" id="IPR035965">
    <property type="entry name" value="PAS-like_dom_sf"/>
</dbReference>
<dbReference type="EMBL" id="BSOW01000024">
    <property type="protein sequence ID" value="GLR89284.1"/>
    <property type="molecule type" value="Genomic_DNA"/>
</dbReference>
<dbReference type="InterPro" id="IPR050469">
    <property type="entry name" value="Diguanylate_Cyclase"/>
</dbReference>
<keyword evidence="3" id="KW-0472">Membrane</keyword>
<dbReference type="PANTHER" id="PTHR45138">
    <property type="entry name" value="REGULATORY COMPONENTS OF SENSORY TRANSDUCTION SYSTEM"/>
    <property type="match status" value="1"/>
</dbReference>
<dbReference type="NCBIfam" id="TIGR00229">
    <property type="entry name" value="sensory_box"/>
    <property type="match status" value="1"/>
</dbReference>
<dbReference type="SUPFAM" id="SSF55073">
    <property type="entry name" value="Nucleotide cyclase"/>
    <property type="match status" value="1"/>
</dbReference>
<feature type="domain" description="GGDEF" evidence="6">
    <location>
        <begin position="488"/>
        <end position="626"/>
    </location>
</feature>
<dbReference type="InterPro" id="IPR001610">
    <property type="entry name" value="PAC"/>
</dbReference>
<evidence type="ECO:0000256" key="3">
    <source>
        <dbReference type="SAM" id="Phobius"/>
    </source>
</evidence>
<dbReference type="PROSITE" id="PS50113">
    <property type="entry name" value="PAC"/>
    <property type="match status" value="1"/>
</dbReference>
<dbReference type="InterPro" id="IPR000700">
    <property type="entry name" value="PAS-assoc_C"/>
</dbReference>
<name>A0ABQ6B796_9BRAD</name>
<dbReference type="CDD" id="cd01949">
    <property type="entry name" value="GGDEF"/>
    <property type="match status" value="1"/>
</dbReference>
<dbReference type="CDD" id="cd12914">
    <property type="entry name" value="PDC1_DGC_like"/>
    <property type="match status" value="1"/>
</dbReference>
<gene>
    <name evidence="7" type="ORF">GCM10007857_59970</name>
</gene>
<evidence type="ECO:0000259" key="5">
    <source>
        <dbReference type="PROSITE" id="PS50113"/>
    </source>
</evidence>
<dbReference type="Proteomes" id="UP001156905">
    <property type="component" value="Unassembled WGS sequence"/>
</dbReference>
<dbReference type="InterPro" id="IPR000014">
    <property type="entry name" value="PAS"/>
</dbReference>
<evidence type="ECO:0000313" key="7">
    <source>
        <dbReference type="EMBL" id="GLR89284.1"/>
    </source>
</evidence>
<dbReference type="PANTHER" id="PTHR45138:SF9">
    <property type="entry name" value="DIGUANYLATE CYCLASE DGCM-RELATED"/>
    <property type="match status" value="1"/>
</dbReference>
<feature type="transmembrane region" description="Helical" evidence="3">
    <location>
        <begin position="15"/>
        <end position="34"/>
    </location>
</feature>
<dbReference type="SMART" id="SM00267">
    <property type="entry name" value="GGDEF"/>
    <property type="match status" value="1"/>
</dbReference>